<comment type="caution">
    <text evidence="1">The sequence shown here is derived from an EMBL/GenBank/DDBJ whole genome shotgun (WGS) entry which is preliminary data.</text>
</comment>
<feature type="non-terminal residue" evidence="1">
    <location>
        <position position="901"/>
    </location>
</feature>
<dbReference type="EMBL" id="CAJVPU010005228">
    <property type="protein sequence ID" value="CAG8544856.1"/>
    <property type="molecule type" value="Genomic_DNA"/>
</dbReference>
<dbReference type="Proteomes" id="UP000789702">
    <property type="component" value="Unassembled WGS sequence"/>
</dbReference>
<evidence type="ECO:0000313" key="1">
    <source>
        <dbReference type="EMBL" id="CAG8544856.1"/>
    </source>
</evidence>
<accession>A0ACA9LQG0</accession>
<organism evidence="1 2">
    <name type="scientific">Dentiscutata heterogama</name>
    <dbReference type="NCBI Taxonomy" id="1316150"/>
    <lineage>
        <taxon>Eukaryota</taxon>
        <taxon>Fungi</taxon>
        <taxon>Fungi incertae sedis</taxon>
        <taxon>Mucoromycota</taxon>
        <taxon>Glomeromycotina</taxon>
        <taxon>Glomeromycetes</taxon>
        <taxon>Diversisporales</taxon>
        <taxon>Gigasporaceae</taxon>
        <taxon>Dentiscutata</taxon>
    </lineage>
</organism>
<name>A0ACA9LQG0_9GLOM</name>
<evidence type="ECO:0000313" key="2">
    <source>
        <dbReference type="Proteomes" id="UP000789702"/>
    </source>
</evidence>
<protein>
    <submittedName>
        <fullName evidence="1">9593_t:CDS:1</fullName>
    </submittedName>
</protein>
<reference evidence="1" key="1">
    <citation type="submission" date="2021-06" db="EMBL/GenBank/DDBJ databases">
        <authorList>
            <person name="Kallberg Y."/>
            <person name="Tangrot J."/>
            <person name="Rosling A."/>
        </authorList>
    </citation>
    <scope>NUCLEOTIDE SEQUENCE</scope>
    <source>
        <strain evidence="1">IL203A</strain>
    </source>
</reference>
<sequence>MKGKNSLNQQKNESETLCDINMDVIRSQYNSTGPMDMRSLYGFNIHLSLLSSSKSIFIHILVQFCSCIRAKNQLRNLLMIFQLYIGDTRDPARDAKYFSKWEKNLKKLNGFIDQINRNGSNFELPQELRGSKLSTLSAECINKAYVLINSMNGANSHTGNNPEQLGTLVQDLIHTHIGTSSFDTTNINASKSHENLTRMPHEQVVKKLISSEVEDSDLVVENPLLMKDVITNYNRPLLDEKKVVITSSCKQSQSPEKIPAHSDGQKGVSITQSSSSKTSIYRTEVIPSKRSSDSIAQTSYKRAKPSCQEISPGKFESPNRNKWREEKPGHIVLLDSDEDNDEDNENDTGDKSDPVVIILSDDETTCTTDRPSTSGVSVTAQKSNNLSNTGIQLKEDIQPCYMISAPKMSKKYDSFRILDAGKNELYIKLAKEKELEKASVLKMRDVKIQKAIDDDNNGRILEQKIDPPKVLDQTIELLTYLSKHDIVSDKDTELVSTVTNSSTAEVLSPEIGIINKFKKLKSFNFKCGSGDVNETALNCSNPQSPILAVAYIASRDPRYNQPGNLQFLDIARGEAYNLYGHAAPDLKSKTDLWTSVTDVKFSPDGKFIFSASTDATIKIWQIDETRNFKKPYDTKAVSQKPKNGSVYQLASCEDSGLVQVHTIRKDQYKFILSSQGFQEEKCCRAGSDVLFGPENLLIVGHNGLSGDKQGVVKVWDINTRKKESYMKCYFSSGISCLDMSHYGKWVACGTTGVDNEEGDGRMWIWNLQCGSKVYCTTQERDANVISISHDDKYIALGGISNTVYVFDPRKMNMLLYAFKHEDPNDGLLHDGIMSLHWIPGSSLLISGGNDNCVRIWDVNKCGKQNPLVYQFTEHDNLSLMTVGVSTGKIYVYSSNESFIQA</sequence>
<keyword evidence="2" id="KW-1185">Reference proteome</keyword>
<proteinExistence type="predicted"/>
<gene>
    <name evidence="1" type="ORF">DHETER_LOCUS4966</name>
</gene>